<evidence type="ECO:0000313" key="1">
    <source>
        <dbReference type="EMBL" id="SHH01595.1"/>
    </source>
</evidence>
<dbReference type="EMBL" id="LT670818">
    <property type="protein sequence ID" value="SHH01595.1"/>
    <property type="molecule type" value="Genomic_DNA"/>
</dbReference>
<organism evidence="1 2">
    <name type="scientific">Bradyrhizobium erythrophlei</name>
    <dbReference type="NCBI Taxonomy" id="1437360"/>
    <lineage>
        <taxon>Bacteria</taxon>
        <taxon>Pseudomonadati</taxon>
        <taxon>Pseudomonadota</taxon>
        <taxon>Alphaproteobacteria</taxon>
        <taxon>Hyphomicrobiales</taxon>
        <taxon>Nitrobacteraceae</taxon>
        <taxon>Bradyrhizobium</taxon>
    </lineage>
</organism>
<proteinExistence type="predicted"/>
<name>A0A1M5PIM2_9BRAD</name>
<gene>
    <name evidence="1" type="ORF">SAMN05444169_5273</name>
</gene>
<reference evidence="1 2" key="1">
    <citation type="submission" date="2016-11" db="EMBL/GenBank/DDBJ databases">
        <authorList>
            <person name="Jaros S."/>
            <person name="Januszkiewicz K."/>
            <person name="Wedrychowicz H."/>
        </authorList>
    </citation>
    <scope>NUCLEOTIDE SEQUENCE [LARGE SCALE GENOMIC DNA]</scope>
    <source>
        <strain evidence="1 2">GAS242</strain>
    </source>
</reference>
<protein>
    <submittedName>
        <fullName evidence="1">Uncharacterized protein</fullName>
    </submittedName>
</protein>
<accession>A0A1M5PIM2</accession>
<dbReference type="AlphaFoldDB" id="A0A1M5PIM2"/>
<dbReference type="Proteomes" id="UP000190675">
    <property type="component" value="Chromosome I"/>
</dbReference>
<evidence type="ECO:0000313" key="2">
    <source>
        <dbReference type="Proteomes" id="UP000190675"/>
    </source>
</evidence>
<sequence>MLRNDLVGWRFQVAPMLDGFDEKNQYDQHLGVVLVAML</sequence>